<keyword evidence="1" id="KW-0472">Membrane</keyword>
<reference evidence="2" key="1">
    <citation type="journal article" date="2023" name="PLoS Negl. Trop. Dis.">
        <title>A genome sequence for Biomphalaria pfeifferi, the major vector snail for the human-infecting parasite Schistosoma mansoni.</title>
        <authorList>
            <person name="Bu L."/>
            <person name="Lu L."/>
            <person name="Laidemitt M.R."/>
            <person name="Zhang S.M."/>
            <person name="Mutuku M."/>
            <person name="Mkoji G."/>
            <person name="Steinauer M."/>
            <person name="Loker E.S."/>
        </authorList>
    </citation>
    <scope>NUCLEOTIDE SEQUENCE</scope>
    <source>
        <strain evidence="2">KasaAsao</strain>
    </source>
</reference>
<name>A0AAD8FDP9_BIOPF</name>
<accession>A0AAD8FDP9</accession>
<evidence type="ECO:0000313" key="3">
    <source>
        <dbReference type="Proteomes" id="UP001233172"/>
    </source>
</evidence>
<keyword evidence="3" id="KW-1185">Reference proteome</keyword>
<feature type="transmembrane region" description="Helical" evidence="1">
    <location>
        <begin position="12"/>
        <end position="36"/>
    </location>
</feature>
<sequence length="177" mass="20057">MMSTGRDFCDFSALWPLLLLLSSHCHLILITFFYVANKQLSLSHYLVIPFPKQTGSLPCYLITSVKQFNYFVTPSPQRNSLHTLSPDHLNQKVSLPCHSITSTKQSHYLVNPSSHQTVSLPCQLIISTKQSHYLVNPSSHQTVSLPCHPITSIYDQTLIKLFRQAFTLTKKDLTISI</sequence>
<comment type="caution">
    <text evidence="2">The sequence shown here is derived from an EMBL/GenBank/DDBJ whole genome shotgun (WGS) entry which is preliminary data.</text>
</comment>
<organism evidence="2 3">
    <name type="scientific">Biomphalaria pfeifferi</name>
    <name type="common">Bloodfluke planorb</name>
    <name type="synonym">Freshwater snail</name>
    <dbReference type="NCBI Taxonomy" id="112525"/>
    <lineage>
        <taxon>Eukaryota</taxon>
        <taxon>Metazoa</taxon>
        <taxon>Spiralia</taxon>
        <taxon>Lophotrochozoa</taxon>
        <taxon>Mollusca</taxon>
        <taxon>Gastropoda</taxon>
        <taxon>Heterobranchia</taxon>
        <taxon>Euthyneura</taxon>
        <taxon>Panpulmonata</taxon>
        <taxon>Hygrophila</taxon>
        <taxon>Lymnaeoidea</taxon>
        <taxon>Planorbidae</taxon>
        <taxon>Biomphalaria</taxon>
    </lineage>
</organism>
<proteinExistence type="predicted"/>
<dbReference type="Proteomes" id="UP001233172">
    <property type="component" value="Unassembled WGS sequence"/>
</dbReference>
<evidence type="ECO:0000256" key="1">
    <source>
        <dbReference type="SAM" id="Phobius"/>
    </source>
</evidence>
<dbReference type="EMBL" id="JASAOG010000042">
    <property type="protein sequence ID" value="KAK0059434.1"/>
    <property type="molecule type" value="Genomic_DNA"/>
</dbReference>
<keyword evidence="1" id="KW-1133">Transmembrane helix</keyword>
<evidence type="ECO:0000313" key="2">
    <source>
        <dbReference type="EMBL" id="KAK0059434.1"/>
    </source>
</evidence>
<gene>
    <name evidence="2" type="ORF">Bpfe_011203</name>
</gene>
<dbReference type="AlphaFoldDB" id="A0AAD8FDP9"/>
<protein>
    <submittedName>
        <fullName evidence="2">Uncharacterized protein</fullName>
    </submittedName>
</protein>
<keyword evidence="1" id="KW-0812">Transmembrane</keyword>
<reference evidence="2" key="2">
    <citation type="submission" date="2023-04" db="EMBL/GenBank/DDBJ databases">
        <authorList>
            <person name="Bu L."/>
            <person name="Lu L."/>
            <person name="Laidemitt M.R."/>
            <person name="Zhang S.M."/>
            <person name="Mutuku M."/>
            <person name="Mkoji G."/>
            <person name="Steinauer M."/>
            <person name="Loker E.S."/>
        </authorList>
    </citation>
    <scope>NUCLEOTIDE SEQUENCE</scope>
    <source>
        <strain evidence="2">KasaAsao</strain>
        <tissue evidence="2">Whole Snail</tissue>
    </source>
</reference>